<name>T1EHJ3_HELRO</name>
<dbReference type="RefSeq" id="XP_009021449.1">
    <property type="nucleotide sequence ID" value="XM_009023201.1"/>
</dbReference>
<dbReference type="HOGENOM" id="CLU_2984932_0_0_1"/>
<dbReference type="AlphaFoldDB" id="T1EHJ3"/>
<accession>T1EHJ3</accession>
<dbReference type="EMBL" id="KB096945">
    <property type="protein sequence ID" value="ESO00399.1"/>
    <property type="molecule type" value="Genomic_DNA"/>
</dbReference>
<dbReference type="Proteomes" id="UP000015101">
    <property type="component" value="Unassembled WGS sequence"/>
</dbReference>
<proteinExistence type="predicted"/>
<evidence type="ECO:0000313" key="2">
    <source>
        <dbReference type="EnsemblMetazoa" id="HelroP127882"/>
    </source>
</evidence>
<reference evidence="3" key="1">
    <citation type="submission" date="2012-12" db="EMBL/GenBank/DDBJ databases">
        <authorList>
            <person name="Hellsten U."/>
            <person name="Grimwood J."/>
            <person name="Chapman J.A."/>
            <person name="Shapiro H."/>
            <person name="Aerts A."/>
            <person name="Otillar R.P."/>
            <person name="Terry A.Y."/>
            <person name="Boore J.L."/>
            <person name="Simakov O."/>
            <person name="Marletaz F."/>
            <person name="Cho S.-J."/>
            <person name="Edsinger-Gonzales E."/>
            <person name="Havlak P."/>
            <person name="Kuo D.-H."/>
            <person name="Larsson T."/>
            <person name="Lv J."/>
            <person name="Arendt D."/>
            <person name="Savage R."/>
            <person name="Osoegawa K."/>
            <person name="de Jong P."/>
            <person name="Lindberg D.R."/>
            <person name="Seaver E.C."/>
            <person name="Weisblat D.A."/>
            <person name="Putnam N.H."/>
            <person name="Grigoriev I.V."/>
            <person name="Rokhsar D.S."/>
        </authorList>
    </citation>
    <scope>NUCLEOTIDE SEQUENCE</scope>
</reference>
<keyword evidence="3" id="KW-1185">Reference proteome</keyword>
<reference evidence="2" key="3">
    <citation type="submission" date="2015-06" db="UniProtKB">
        <authorList>
            <consortium name="EnsemblMetazoa"/>
        </authorList>
    </citation>
    <scope>IDENTIFICATION</scope>
</reference>
<dbReference type="EnsemblMetazoa" id="HelroT127882">
    <property type="protein sequence ID" value="HelroP127882"/>
    <property type="gene ID" value="HelroG127882"/>
</dbReference>
<dbReference type="KEGG" id="hro:HELRODRAFT_127882"/>
<dbReference type="GeneID" id="20196043"/>
<evidence type="ECO:0000313" key="3">
    <source>
        <dbReference type="Proteomes" id="UP000015101"/>
    </source>
</evidence>
<dbReference type="EMBL" id="AMQM01005434">
    <property type="status" value="NOT_ANNOTATED_CDS"/>
    <property type="molecule type" value="Genomic_DNA"/>
</dbReference>
<reference evidence="1 3" key="2">
    <citation type="journal article" date="2013" name="Nature">
        <title>Insights into bilaterian evolution from three spiralian genomes.</title>
        <authorList>
            <person name="Simakov O."/>
            <person name="Marletaz F."/>
            <person name="Cho S.J."/>
            <person name="Edsinger-Gonzales E."/>
            <person name="Havlak P."/>
            <person name="Hellsten U."/>
            <person name="Kuo D.H."/>
            <person name="Larsson T."/>
            <person name="Lv J."/>
            <person name="Arendt D."/>
            <person name="Savage R."/>
            <person name="Osoegawa K."/>
            <person name="de Jong P."/>
            <person name="Grimwood J."/>
            <person name="Chapman J.A."/>
            <person name="Shapiro H."/>
            <person name="Aerts A."/>
            <person name="Otillar R.P."/>
            <person name="Terry A.Y."/>
            <person name="Boore J.L."/>
            <person name="Grigoriev I.V."/>
            <person name="Lindberg D.R."/>
            <person name="Seaver E.C."/>
            <person name="Weisblat D.A."/>
            <person name="Putnam N.H."/>
            <person name="Rokhsar D.S."/>
        </authorList>
    </citation>
    <scope>NUCLEOTIDE SEQUENCE</scope>
</reference>
<gene>
    <name evidence="2" type="primary">20196043</name>
    <name evidence="1" type="ORF">HELRODRAFT_127882</name>
</gene>
<dbReference type="InParanoid" id="T1EHJ3"/>
<sequence length="58" mass="6719">KHISSFKSKILSDFVTKQSLNLFSTLKLSQNFLCFDPEVWPQLEDYNNAKEIVTAVRV</sequence>
<organism evidence="2 3">
    <name type="scientific">Helobdella robusta</name>
    <name type="common">Californian leech</name>
    <dbReference type="NCBI Taxonomy" id="6412"/>
    <lineage>
        <taxon>Eukaryota</taxon>
        <taxon>Metazoa</taxon>
        <taxon>Spiralia</taxon>
        <taxon>Lophotrochozoa</taxon>
        <taxon>Annelida</taxon>
        <taxon>Clitellata</taxon>
        <taxon>Hirudinea</taxon>
        <taxon>Rhynchobdellida</taxon>
        <taxon>Glossiphoniidae</taxon>
        <taxon>Helobdella</taxon>
    </lineage>
</organism>
<protein>
    <submittedName>
        <fullName evidence="1 2">Uncharacterized protein</fullName>
    </submittedName>
</protein>
<dbReference type="CTD" id="20196043"/>
<evidence type="ECO:0000313" key="1">
    <source>
        <dbReference type="EMBL" id="ESO00399.1"/>
    </source>
</evidence>